<sequence>MTETLKGAAATRQALISTALRLFGEYGYNAVSTRKIADLADANIGSIAYHFGGKVGLMRACARYAIESIEDSYGKSILAPMPPDLTPAEARQELIQAVPIFVSPLIRGPDAEEVHIFVMRHLSNDSEAFDLLYSEFFCPQHRRVRQLFARATGRDPESEETRVVAFTILGQCLYFRIWHKVVRRNMGWDAVNDEQRNLVVSALQISLTAMLDAYTRHNL</sequence>
<dbReference type="PROSITE" id="PS50977">
    <property type="entry name" value="HTH_TETR_2"/>
    <property type="match status" value="1"/>
</dbReference>
<dbReference type="GO" id="GO:0003700">
    <property type="term" value="F:DNA-binding transcription factor activity"/>
    <property type="evidence" value="ECO:0007669"/>
    <property type="project" value="TreeGrafter"/>
</dbReference>
<dbReference type="Proteomes" id="UP000295097">
    <property type="component" value="Unassembled WGS sequence"/>
</dbReference>
<evidence type="ECO:0000259" key="3">
    <source>
        <dbReference type="PROSITE" id="PS50977"/>
    </source>
</evidence>
<dbReference type="AlphaFoldDB" id="A0A4R3NWC4"/>
<dbReference type="RefSeq" id="WP_132307270.1">
    <property type="nucleotide sequence ID" value="NZ_SMAR01000001.1"/>
</dbReference>
<evidence type="ECO:0000256" key="1">
    <source>
        <dbReference type="ARBA" id="ARBA00023125"/>
    </source>
</evidence>
<comment type="caution">
    <text evidence="4">The sequence shown here is derived from an EMBL/GenBank/DDBJ whole genome shotgun (WGS) entry which is preliminary data.</text>
</comment>
<dbReference type="OrthoDB" id="2356263at2"/>
<proteinExistence type="predicted"/>
<dbReference type="PANTHER" id="PTHR30055">
    <property type="entry name" value="HTH-TYPE TRANSCRIPTIONAL REGULATOR RUTR"/>
    <property type="match status" value="1"/>
</dbReference>
<feature type="DNA-binding region" description="H-T-H motif" evidence="2">
    <location>
        <begin position="32"/>
        <end position="51"/>
    </location>
</feature>
<gene>
    <name evidence="4" type="ORF">EDC90_100126</name>
</gene>
<dbReference type="PANTHER" id="PTHR30055:SF226">
    <property type="entry name" value="HTH-TYPE TRANSCRIPTIONAL REGULATOR PKSA"/>
    <property type="match status" value="1"/>
</dbReference>
<reference evidence="4 5" key="1">
    <citation type="submission" date="2019-03" db="EMBL/GenBank/DDBJ databases">
        <title>Freshwater and sediment microbial communities from various areas in North America, analyzing microbe dynamics in response to fracking.</title>
        <authorList>
            <person name="Lamendella R."/>
        </authorList>
    </citation>
    <scope>NUCLEOTIDE SEQUENCE [LARGE SCALE GENOMIC DNA]</scope>
    <source>
        <strain evidence="4 5">175.2</strain>
    </source>
</reference>
<evidence type="ECO:0000313" key="4">
    <source>
        <dbReference type="EMBL" id="TCT44889.1"/>
    </source>
</evidence>
<accession>A0A4R3NWC4</accession>
<dbReference type="PRINTS" id="PR00455">
    <property type="entry name" value="HTHTETR"/>
</dbReference>
<protein>
    <submittedName>
        <fullName evidence="4">TetR family transcriptional regulator</fullName>
    </submittedName>
</protein>
<dbReference type="SUPFAM" id="SSF46689">
    <property type="entry name" value="Homeodomain-like"/>
    <property type="match status" value="1"/>
</dbReference>
<dbReference type="InterPro" id="IPR036271">
    <property type="entry name" value="Tet_transcr_reg_TetR-rel_C_sf"/>
</dbReference>
<evidence type="ECO:0000256" key="2">
    <source>
        <dbReference type="PROSITE-ProRule" id="PRU00335"/>
    </source>
</evidence>
<dbReference type="InterPro" id="IPR015292">
    <property type="entry name" value="Tscrpt_reg_YbiH_C"/>
</dbReference>
<dbReference type="Gene3D" id="1.10.357.10">
    <property type="entry name" value="Tetracycline Repressor, domain 2"/>
    <property type="match status" value="1"/>
</dbReference>
<evidence type="ECO:0000313" key="5">
    <source>
        <dbReference type="Proteomes" id="UP000295097"/>
    </source>
</evidence>
<dbReference type="GO" id="GO:0000976">
    <property type="term" value="F:transcription cis-regulatory region binding"/>
    <property type="evidence" value="ECO:0007669"/>
    <property type="project" value="TreeGrafter"/>
</dbReference>
<dbReference type="Pfam" id="PF09209">
    <property type="entry name" value="CecR_C"/>
    <property type="match status" value="1"/>
</dbReference>
<name>A0A4R3NWC4_9HYPH</name>
<keyword evidence="1 2" id="KW-0238">DNA-binding</keyword>
<dbReference type="EMBL" id="SMAR01000001">
    <property type="protein sequence ID" value="TCT44889.1"/>
    <property type="molecule type" value="Genomic_DNA"/>
</dbReference>
<dbReference type="InterPro" id="IPR009057">
    <property type="entry name" value="Homeodomain-like_sf"/>
</dbReference>
<dbReference type="SUPFAM" id="SSF48498">
    <property type="entry name" value="Tetracyclin repressor-like, C-terminal domain"/>
    <property type="match status" value="1"/>
</dbReference>
<dbReference type="InterPro" id="IPR001647">
    <property type="entry name" value="HTH_TetR"/>
</dbReference>
<dbReference type="Pfam" id="PF00440">
    <property type="entry name" value="TetR_N"/>
    <property type="match status" value="1"/>
</dbReference>
<organism evidence="4 5">
    <name type="scientific">Martelella mediterranea</name>
    <dbReference type="NCBI Taxonomy" id="293089"/>
    <lineage>
        <taxon>Bacteria</taxon>
        <taxon>Pseudomonadati</taxon>
        <taxon>Pseudomonadota</taxon>
        <taxon>Alphaproteobacteria</taxon>
        <taxon>Hyphomicrobiales</taxon>
        <taxon>Aurantimonadaceae</taxon>
        <taxon>Martelella</taxon>
    </lineage>
</organism>
<feature type="domain" description="HTH tetR-type" evidence="3">
    <location>
        <begin position="9"/>
        <end position="69"/>
    </location>
</feature>
<dbReference type="InterPro" id="IPR050109">
    <property type="entry name" value="HTH-type_TetR-like_transc_reg"/>
</dbReference>
<keyword evidence="5" id="KW-1185">Reference proteome</keyword>
<dbReference type="Gene3D" id="1.10.10.60">
    <property type="entry name" value="Homeodomain-like"/>
    <property type="match status" value="1"/>
</dbReference>